<feature type="transmembrane region" description="Helical" evidence="3">
    <location>
        <begin position="586"/>
        <end position="607"/>
    </location>
</feature>
<proteinExistence type="predicted"/>
<keyword evidence="1" id="KW-0040">ANK repeat</keyword>
<evidence type="ECO:0000256" key="2">
    <source>
        <dbReference type="SAM" id="MobiDB-lite"/>
    </source>
</evidence>
<dbReference type="SMART" id="SM00248">
    <property type="entry name" value="ANK"/>
    <property type="match status" value="5"/>
</dbReference>
<keyword evidence="3" id="KW-0472">Membrane</keyword>
<dbReference type="Pfam" id="PF13962">
    <property type="entry name" value="PGG"/>
    <property type="match status" value="1"/>
</dbReference>
<feature type="transmembrane region" description="Helical" evidence="3">
    <location>
        <begin position="468"/>
        <end position="487"/>
    </location>
</feature>
<dbReference type="PANTHER" id="PTHR24177:SF356">
    <property type="entry name" value="ANKYRIN REPEAT PLANT-LIKE PROTEIN"/>
    <property type="match status" value="1"/>
</dbReference>
<feature type="region of interest" description="Disordered" evidence="2">
    <location>
        <begin position="19"/>
        <end position="39"/>
    </location>
</feature>
<dbReference type="AlphaFoldDB" id="A0A2P6QDX2"/>
<dbReference type="InterPro" id="IPR002110">
    <property type="entry name" value="Ankyrin_rpt"/>
</dbReference>
<keyword evidence="6" id="KW-1185">Reference proteome</keyword>
<feature type="transmembrane region" description="Helical" evidence="3">
    <location>
        <begin position="507"/>
        <end position="533"/>
    </location>
</feature>
<evidence type="ECO:0000259" key="4">
    <source>
        <dbReference type="Pfam" id="PF13962"/>
    </source>
</evidence>
<dbReference type="OMA" id="ILMARHE"/>
<dbReference type="PROSITE" id="PS50297">
    <property type="entry name" value="ANK_REP_REGION"/>
    <property type="match status" value="1"/>
</dbReference>
<evidence type="ECO:0000256" key="3">
    <source>
        <dbReference type="SAM" id="Phobius"/>
    </source>
</evidence>
<keyword evidence="3" id="KW-1133">Transmembrane helix</keyword>
<evidence type="ECO:0000313" key="5">
    <source>
        <dbReference type="EMBL" id="PRQ32359.1"/>
    </source>
</evidence>
<dbReference type="Gramene" id="PRQ32359">
    <property type="protein sequence ID" value="PRQ32359"/>
    <property type="gene ID" value="RchiOBHm_Chr5g0045501"/>
</dbReference>
<protein>
    <submittedName>
        <fullName evidence="5">Putative ankyrin repeat-containing domain, PGG domain-containing protein</fullName>
    </submittedName>
</protein>
<dbReference type="STRING" id="74649.A0A2P6QDX2"/>
<reference evidence="5 6" key="1">
    <citation type="journal article" date="2018" name="Nat. Genet.">
        <title>The Rosa genome provides new insights in the design of modern roses.</title>
        <authorList>
            <person name="Bendahmane M."/>
        </authorList>
    </citation>
    <scope>NUCLEOTIDE SEQUENCE [LARGE SCALE GENOMIC DNA]</scope>
    <source>
        <strain evidence="6">cv. Old Blush</strain>
    </source>
</reference>
<dbReference type="PROSITE" id="PS50088">
    <property type="entry name" value="ANK_REPEAT"/>
    <property type="match status" value="1"/>
</dbReference>
<dbReference type="PANTHER" id="PTHR24177">
    <property type="entry name" value="CASKIN"/>
    <property type="match status" value="1"/>
</dbReference>
<dbReference type="Pfam" id="PF12796">
    <property type="entry name" value="Ank_2"/>
    <property type="match status" value="1"/>
</dbReference>
<dbReference type="OrthoDB" id="1921232at2759"/>
<sequence>MCTQFVQFGTISIPQHVPPPGIQLPTAKGDPGTGGLENQSSNFTTIDILADLPKSRTPSLHLLEHKNRDLYLMKCVPLYKYALKGDWEAAEQILKKDRTLLSASISRGWDTVLHIAAGARHVHFVEKLVEIMDKEHLALQDINGNTALCIAAAAGSVDIVQILIKHNDSLLTIRGGQKMTPPYMAAVLGQSEMAWYLYPKSKKMMEKTDLENLFFSCINNGLYDLALQLLDTDRALAKARTNRPKNKTALHILARRPSVFGSQSPGMWGRLMKSFLPGFKYAFKRNLNQADKALHLVQRLWEEILKDEHDDVMRLIKYPSNLIFDATELGNYEFLAALMSSYPELVWETDEKNRTIIHVAVLHRHASIFNLVHEIGSIKDVIVTYEDDQGNNIVHMVAKAAPQNQLNLMSGVALQMQRELVWFEEIKKIVQPQYIEMENKKGKTPQELFTEEHKTLTRQGEKWMKDTATSCLLVATIIATVVFSAAFSIPGGADDHTGKPNFLKEKAFLYFIIADGVALFSSSTAMLMFLFILTSRYAENDFLKSLPLKLMVGLTCLFISIASMMMAFSTAFYLSCQYGSRWVPNLTFFFAIVPVALYAFLQFPLVFDMSSSTFCSSLLFQPWKQMIY</sequence>
<comment type="caution">
    <text evidence="5">The sequence shown here is derived from an EMBL/GenBank/DDBJ whole genome shotgun (WGS) entry which is preliminary data.</text>
</comment>
<dbReference type="Proteomes" id="UP000238479">
    <property type="component" value="Chromosome 5"/>
</dbReference>
<gene>
    <name evidence="5" type="ORF">RchiOBHm_Chr5g0045501</name>
</gene>
<dbReference type="Gene3D" id="1.25.40.20">
    <property type="entry name" value="Ankyrin repeat-containing domain"/>
    <property type="match status" value="2"/>
</dbReference>
<evidence type="ECO:0000256" key="1">
    <source>
        <dbReference type="PROSITE-ProRule" id="PRU00023"/>
    </source>
</evidence>
<dbReference type="InterPro" id="IPR036770">
    <property type="entry name" value="Ankyrin_rpt-contain_sf"/>
</dbReference>
<dbReference type="EMBL" id="PDCK01000043">
    <property type="protein sequence ID" value="PRQ32359.1"/>
    <property type="molecule type" value="Genomic_DNA"/>
</dbReference>
<dbReference type="GO" id="GO:0016020">
    <property type="term" value="C:membrane"/>
    <property type="evidence" value="ECO:0007669"/>
    <property type="project" value="TreeGrafter"/>
</dbReference>
<feature type="transmembrane region" description="Helical" evidence="3">
    <location>
        <begin position="554"/>
        <end position="574"/>
    </location>
</feature>
<evidence type="ECO:0000313" key="6">
    <source>
        <dbReference type="Proteomes" id="UP000238479"/>
    </source>
</evidence>
<keyword evidence="3" id="KW-0812">Transmembrane</keyword>
<dbReference type="SUPFAM" id="SSF48403">
    <property type="entry name" value="Ankyrin repeat"/>
    <property type="match status" value="1"/>
</dbReference>
<organism evidence="5 6">
    <name type="scientific">Rosa chinensis</name>
    <name type="common">China rose</name>
    <dbReference type="NCBI Taxonomy" id="74649"/>
    <lineage>
        <taxon>Eukaryota</taxon>
        <taxon>Viridiplantae</taxon>
        <taxon>Streptophyta</taxon>
        <taxon>Embryophyta</taxon>
        <taxon>Tracheophyta</taxon>
        <taxon>Spermatophyta</taxon>
        <taxon>Magnoliopsida</taxon>
        <taxon>eudicotyledons</taxon>
        <taxon>Gunneridae</taxon>
        <taxon>Pentapetalae</taxon>
        <taxon>rosids</taxon>
        <taxon>fabids</taxon>
        <taxon>Rosales</taxon>
        <taxon>Rosaceae</taxon>
        <taxon>Rosoideae</taxon>
        <taxon>Rosoideae incertae sedis</taxon>
        <taxon>Rosa</taxon>
    </lineage>
</organism>
<feature type="domain" description="PGG" evidence="4">
    <location>
        <begin position="461"/>
        <end position="574"/>
    </location>
</feature>
<name>A0A2P6QDX2_ROSCH</name>
<feature type="repeat" description="ANK" evidence="1">
    <location>
        <begin position="143"/>
        <end position="167"/>
    </location>
</feature>
<accession>A0A2P6QDX2</accession>
<dbReference type="InterPro" id="IPR026961">
    <property type="entry name" value="PGG_dom"/>
</dbReference>